<dbReference type="InterPro" id="IPR007236">
    <property type="entry name" value="SlyX"/>
</dbReference>
<dbReference type="PATRIC" id="fig|1286106.3.peg.2203"/>
<dbReference type="Proteomes" id="UP000012019">
    <property type="component" value="Unassembled WGS sequence"/>
</dbReference>
<dbReference type="OrthoDB" id="8606883at2"/>
<keyword evidence="1" id="KW-0175">Coiled coil</keyword>
<feature type="coiled-coil region" evidence="1">
    <location>
        <begin position="19"/>
        <end position="46"/>
    </location>
</feature>
<protein>
    <recommendedName>
        <fullName evidence="4">Protein SlyX homolog</fullName>
    </recommendedName>
</protein>
<name>M7NYN0_9GAMM</name>
<dbReference type="EMBL" id="APHR01000060">
    <property type="protein sequence ID" value="EMR12301.1"/>
    <property type="molecule type" value="Genomic_DNA"/>
</dbReference>
<dbReference type="PANTHER" id="PTHR36508:SF1">
    <property type="entry name" value="PROTEIN SLYX"/>
    <property type="match status" value="1"/>
</dbReference>
<proteinExistence type="predicted"/>
<evidence type="ECO:0000313" key="3">
    <source>
        <dbReference type="Proteomes" id="UP000012019"/>
    </source>
</evidence>
<organism evidence="2 3">
    <name type="scientific">Methylophaga lonarensis MPL</name>
    <dbReference type="NCBI Taxonomy" id="1286106"/>
    <lineage>
        <taxon>Bacteria</taxon>
        <taxon>Pseudomonadati</taxon>
        <taxon>Pseudomonadota</taxon>
        <taxon>Gammaproteobacteria</taxon>
        <taxon>Thiotrichales</taxon>
        <taxon>Piscirickettsiaceae</taxon>
        <taxon>Methylophaga</taxon>
    </lineage>
</organism>
<comment type="caution">
    <text evidence="2">The sequence shown here is derived from an EMBL/GenBank/DDBJ whole genome shotgun (WGS) entry which is preliminary data.</text>
</comment>
<dbReference type="STRING" id="1286106.MPL1_11003"/>
<gene>
    <name evidence="2" type="ORF">MPL1_11003</name>
</gene>
<dbReference type="AlphaFoldDB" id="M7NYN0"/>
<dbReference type="Pfam" id="PF04102">
    <property type="entry name" value="SlyX"/>
    <property type="match status" value="1"/>
</dbReference>
<dbReference type="Gene3D" id="1.20.5.300">
    <property type="match status" value="1"/>
</dbReference>
<evidence type="ECO:0000256" key="1">
    <source>
        <dbReference type="SAM" id="Coils"/>
    </source>
</evidence>
<evidence type="ECO:0008006" key="4">
    <source>
        <dbReference type="Google" id="ProtNLM"/>
    </source>
</evidence>
<keyword evidence="3" id="KW-1185">Reference proteome</keyword>
<dbReference type="PANTHER" id="PTHR36508">
    <property type="entry name" value="PROTEIN SLYX"/>
    <property type="match status" value="1"/>
</dbReference>
<dbReference type="RefSeq" id="WP_009727159.1">
    <property type="nucleotide sequence ID" value="NZ_APHR01000060.1"/>
</dbReference>
<dbReference type="eggNOG" id="COG2900">
    <property type="taxonomic scope" value="Bacteria"/>
</dbReference>
<evidence type="ECO:0000313" key="2">
    <source>
        <dbReference type="EMBL" id="EMR12301.1"/>
    </source>
</evidence>
<reference evidence="2 3" key="1">
    <citation type="journal article" date="2013" name="Genome Announc.">
        <title>Draft Genome Sequence of Methylophaga lonarensis MPLT, a Haloalkaliphilic (Non-Methane-Utilizing) Methylotroph.</title>
        <authorList>
            <person name="Shetty S.A."/>
            <person name="Marathe N.P."/>
            <person name="Munot H."/>
            <person name="Antony C.P."/>
            <person name="Dhotre D.P."/>
            <person name="Murrell J.C."/>
            <person name="Shouche Y.S."/>
        </authorList>
    </citation>
    <scope>NUCLEOTIDE SEQUENCE [LARGE SCALE GENOMIC DNA]</scope>
    <source>
        <strain evidence="2 3">MPL</strain>
    </source>
</reference>
<sequence length="66" mass="7680">MQEDIIELQTRLAFQDTVIEELNLALISQQQQIDKLELRIEKILLQMEAMQQPQANPGLEPPPPHY</sequence>
<accession>M7NYN0</accession>